<protein>
    <submittedName>
        <fullName evidence="1">Uncharacterized protein</fullName>
    </submittedName>
</protein>
<name>A0A517ZWA9_9PLAN</name>
<dbReference type="RefSeq" id="WP_145379255.1">
    <property type="nucleotide sequence ID" value="NZ_CP036276.1"/>
</dbReference>
<sequence length="413" mass="46338">MQSPDPVVSRIHRAGFVFCLAVLGVLLCAATTVACPFCAPTDTLANQIFLVDATVVVKRVAGEEGQDGLPGTTTVRIERVLHISTALAKSFVVDQSADAKPGAMPPVVGDEIVIRRYYPPKEGAQYLLRGADPENLVWGDNMIEVDDEVIKYVMDAPPVDAPATKRGDYYLALLENKNQEIAQDAYAEFASMPYEDVASFRDRMPREKLRKWIFDEQIPGTRLGLYGLMLGLCGDDTDAALLEKKIRERSSDFRLGIDGVMGGYLLLTGERGLDFLETEVLKNKDIPNGELLAAMQAMRFMWTYGNGRVSKQRLRAAMRLLIDHPQHIDMAIRDLARWDDWDDMDRVVGLYGTKDYDDLAARVAIVKYVLAAINRKPTDDETGLQEKARRHLADLRKKDPKIVQRAERFFDIR</sequence>
<keyword evidence="2" id="KW-1185">Reference proteome</keyword>
<dbReference type="Proteomes" id="UP000319383">
    <property type="component" value="Chromosome"/>
</dbReference>
<proteinExistence type="predicted"/>
<evidence type="ECO:0000313" key="2">
    <source>
        <dbReference type="Proteomes" id="UP000319383"/>
    </source>
</evidence>
<dbReference type="EMBL" id="CP036276">
    <property type="protein sequence ID" value="QDU46761.1"/>
    <property type="molecule type" value="Genomic_DNA"/>
</dbReference>
<accession>A0A517ZWA9</accession>
<gene>
    <name evidence="1" type="ORF">Mal52_52830</name>
</gene>
<dbReference type="KEGG" id="sdyn:Mal52_52830"/>
<reference evidence="1 2" key="1">
    <citation type="submission" date="2019-02" db="EMBL/GenBank/DDBJ databases">
        <title>Deep-cultivation of Planctomycetes and their phenomic and genomic characterization uncovers novel biology.</title>
        <authorList>
            <person name="Wiegand S."/>
            <person name="Jogler M."/>
            <person name="Boedeker C."/>
            <person name="Pinto D."/>
            <person name="Vollmers J."/>
            <person name="Rivas-Marin E."/>
            <person name="Kohn T."/>
            <person name="Peeters S.H."/>
            <person name="Heuer A."/>
            <person name="Rast P."/>
            <person name="Oberbeckmann S."/>
            <person name="Bunk B."/>
            <person name="Jeske O."/>
            <person name="Meyerdierks A."/>
            <person name="Storesund J.E."/>
            <person name="Kallscheuer N."/>
            <person name="Luecker S."/>
            <person name="Lage O.M."/>
            <person name="Pohl T."/>
            <person name="Merkel B.J."/>
            <person name="Hornburger P."/>
            <person name="Mueller R.-W."/>
            <person name="Bruemmer F."/>
            <person name="Labrenz M."/>
            <person name="Spormann A.M."/>
            <person name="Op den Camp H."/>
            <person name="Overmann J."/>
            <person name="Amann R."/>
            <person name="Jetten M.S.M."/>
            <person name="Mascher T."/>
            <person name="Medema M.H."/>
            <person name="Devos D.P."/>
            <person name="Kaster A.-K."/>
            <person name="Ovreas L."/>
            <person name="Rohde M."/>
            <person name="Galperin M.Y."/>
            <person name="Jogler C."/>
        </authorList>
    </citation>
    <scope>NUCLEOTIDE SEQUENCE [LARGE SCALE GENOMIC DNA]</scope>
    <source>
        <strain evidence="1 2">Mal52</strain>
    </source>
</reference>
<evidence type="ECO:0000313" key="1">
    <source>
        <dbReference type="EMBL" id="QDU46761.1"/>
    </source>
</evidence>
<organism evidence="1 2">
    <name type="scientific">Symmachiella dynata</name>
    <dbReference type="NCBI Taxonomy" id="2527995"/>
    <lineage>
        <taxon>Bacteria</taxon>
        <taxon>Pseudomonadati</taxon>
        <taxon>Planctomycetota</taxon>
        <taxon>Planctomycetia</taxon>
        <taxon>Planctomycetales</taxon>
        <taxon>Planctomycetaceae</taxon>
        <taxon>Symmachiella</taxon>
    </lineage>
</organism>
<dbReference type="AlphaFoldDB" id="A0A517ZWA9"/>